<proteinExistence type="predicted"/>
<protein>
    <submittedName>
        <fullName evidence="2">Uncharacterized protein</fullName>
    </submittedName>
</protein>
<name>A0AA35XKG8_GEOBA</name>
<feature type="compositionally biased region" description="Low complexity" evidence="1">
    <location>
        <begin position="72"/>
        <end position="81"/>
    </location>
</feature>
<gene>
    <name evidence="2" type="ORF">GBAR_LOCUS30531</name>
</gene>
<evidence type="ECO:0000256" key="1">
    <source>
        <dbReference type="SAM" id="MobiDB-lite"/>
    </source>
</evidence>
<evidence type="ECO:0000313" key="3">
    <source>
        <dbReference type="Proteomes" id="UP001174909"/>
    </source>
</evidence>
<reference evidence="2" key="1">
    <citation type="submission" date="2023-03" db="EMBL/GenBank/DDBJ databases">
        <authorList>
            <person name="Steffen K."/>
            <person name="Cardenas P."/>
        </authorList>
    </citation>
    <scope>NUCLEOTIDE SEQUENCE</scope>
</reference>
<accession>A0AA35XKG8</accession>
<dbReference type="EMBL" id="CASHTH010004317">
    <property type="protein sequence ID" value="CAI8056036.1"/>
    <property type="molecule type" value="Genomic_DNA"/>
</dbReference>
<feature type="region of interest" description="Disordered" evidence="1">
    <location>
        <begin position="1"/>
        <end position="164"/>
    </location>
</feature>
<evidence type="ECO:0000313" key="2">
    <source>
        <dbReference type="EMBL" id="CAI8056036.1"/>
    </source>
</evidence>
<keyword evidence="3" id="KW-1185">Reference proteome</keyword>
<feature type="compositionally biased region" description="Polar residues" evidence="1">
    <location>
        <begin position="34"/>
        <end position="64"/>
    </location>
</feature>
<dbReference type="Proteomes" id="UP001174909">
    <property type="component" value="Unassembled WGS sequence"/>
</dbReference>
<dbReference type="AlphaFoldDB" id="A0AA35XKG8"/>
<comment type="caution">
    <text evidence="2">The sequence shown here is derived from an EMBL/GenBank/DDBJ whole genome shotgun (WGS) entry which is preliminary data.</text>
</comment>
<sequence length="164" mass="17583">MSQAANLAQMGNLEDTSSVDTSPYAPHSEISFVLTGSTSVSNRPLTPLSSKNYGESPLPSSQSVAGYRSRRNLSLPLSRTSDTAHRTTPCTCSCHSRESTPLPSPSLSGGVPFHQRGSPMRRSRTASPLLSPWLSAQTNNRAASPWSKPRLHLPRRLGASESPV</sequence>
<organism evidence="2 3">
    <name type="scientific">Geodia barretti</name>
    <name type="common">Barrett's horny sponge</name>
    <dbReference type="NCBI Taxonomy" id="519541"/>
    <lineage>
        <taxon>Eukaryota</taxon>
        <taxon>Metazoa</taxon>
        <taxon>Porifera</taxon>
        <taxon>Demospongiae</taxon>
        <taxon>Heteroscleromorpha</taxon>
        <taxon>Tetractinellida</taxon>
        <taxon>Astrophorina</taxon>
        <taxon>Geodiidae</taxon>
        <taxon>Geodia</taxon>
    </lineage>
</organism>